<dbReference type="GO" id="GO:0022857">
    <property type="term" value="F:transmembrane transporter activity"/>
    <property type="evidence" value="ECO:0007669"/>
    <property type="project" value="InterPro"/>
</dbReference>
<dbReference type="Pfam" id="PF02653">
    <property type="entry name" value="BPD_transp_2"/>
    <property type="match status" value="1"/>
</dbReference>
<feature type="transmembrane region" description="Helical" evidence="6">
    <location>
        <begin position="124"/>
        <end position="144"/>
    </location>
</feature>
<dbReference type="EMBL" id="VSSQ01044199">
    <property type="protein sequence ID" value="MPM98005.1"/>
    <property type="molecule type" value="Genomic_DNA"/>
</dbReference>
<organism evidence="7">
    <name type="scientific">bioreactor metagenome</name>
    <dbReference type="NCBI Taxonomy" id="1076179"/>
    <lineage>
        <taxon>unclassified sequences</taxon>
        <taxon>metagenomes</taxon>
        <taxon>ecological metagenomes</taxon>
    </lineage>
</organism>
<evidence type="ECO:0000256" key="5">
    <source>
        <dbReference type="ARBA" id="ARBA00023136"/>
    </source>
</evidence>
<feature type="transmembrane region" description="Helical" evidence="6">
    <location>
        <begin position="83"/>
        <end position="103"/>
    </location>
</feature>
<gene>
    <name evidence="7" type="ORF">SDC9_145186</name>
</gene>
<dbReference type="PANTHER" id="PTHR47089">
    <property type="entry name" value="ABC TRANSPORTER, PERMEASE PROTEIN"/>
    <property type="match status" value="1"/>
</dbReference>
<keyword evidence="3 6" id="KW-0812">Transmembrane</keyword>
<proteinExistence type="predicted"/>
<comment type="caution">
    <text evidence="7">The sequence shown here is derived from an EMBL/GenBank/DDBJ whole genome shotgun (WGS) entry which is preliminary data.</text>
</comment>
<evidence type="ECO:0000256" key="3">
    <source>
        <dbReference type="ARBA" id="ARBA00022692"/>
    </source>
</evidence>
<comment type="subcellular location">
    <subcellularLocation>
        <location evidence="1">Cell membrane</location>
        <topology evidence="1">Multi-pass membrane protein</topology>
    </subcellularLocation>
</comment>
<evidence type="ECO:0000256" key="1">
    <source>
        <dbReference type="ARBA" id="ARBA00004651"/>
    </source>
</evidence>
<keyword evidence="5 6" id="KW-0472">Membrane</keyword>
<dbReference type="GO" id="GO:0005886">
    <property type="term" value="C:plasma membrane"/>
    <property type="evidence" value="ECO:0007669"/>
    <property type="project" value="UniProtKB-SubCell"/>
</dbReference>
<dbReference type="AlphaFoldDB" id="A0A645E957"/>
<evidence type="ECO:0000313" key="7">
    <source>
        <dbReference type="EMBL" id="MPM98005.1"/>
    </source>
</evidence>
<sequence>MIVTVALVFVYLRYSKQGYELTVVGENTMTARYAGMPVKKIVLRTMFMSAGICGLVGMLQVSGPDRQLTDAVANGRGFTAVSVAWLSRLSPFGVMVVSFLFSVMQKGCSMMQTEYRIPSSMSDILQGIILFFVLGSEFFIRYRIAVREEAIA</sequence>
<dbReference type="PANTHER" id="PTHR47089:SF1">
    <property type="entry name" value="GUANOSINE ABC TRANSPORTER PERMEASE PROTEIN NUPP"/>
    <property type="match status" value="1"/>
</dbReference>
<reference evidence="7" key="1">
    <citation type="submission" date="2019-08" db="EMBL/GenBank/DDBJ databases">
        <authorList>
            <person name="Kucharzyk K."/>
            <person name="Murdoch R.W."/>
            <person name="Higgins S."/>
            <person name="Loffler F."/>
        </authorList>
    </citation>
    <scope>NUCLEOTIDE SEQUENCE</scope>
</reference>
<keyword evidence="4 6" id="KW-1133">Transmembrane helix</keyword>
<accession>A0A645E957</accession>
<dbReference type="CDD" id="cd06580">
    <property type="entry name" value="TM_PBP1_transp_TpRbsC_like"/>
    <property type="match status" value="1"/>
</dbReference>
<evidence type="ECO:0008006" key="8">
    <source>
        <dbReference type="Google" id="ProtNLM"/>
    </source>
</evidence>
<evidence type="ECO:0000256" key="2">
    <source>
        <dbReference type="ARBA" id="ARBA00022475"/>
    </source>
</evidence>
<protein>
    <recommendedName>
        <fullName evidence="8">Ribose import permease protein RbsC</fullName>
    </recommendedName>
</protein>
<evidence type="ECO:0000256" key="6">
    <source>
        <dbReference type="SAM" id="Phobius"/>
    </source>
</evidence>
<feature type="transmembrane region" description="Helical" evidence="6">
    <location>
        <begin position="41"/>
        <end position="63"/>
    </location>
</feature>
<dbReference type="InterPro" id="IPR001851">
    <property type="entry name" value="ABC_transp_permease"/>
</dbReference>
<evidence type="ECO:0000256" key="4">
    <source>
        <dbReference type="ARBA" id="ARBA00022989"/>
    </source>
</evidence>
<keyword evidence="2" id="KW-1003">Cell membrane</keyword>
<name>A0A645E957_9ZZZZ</name>